<proteinExistence type="predicted"/>
<sequence length="104" mass="11912">CTRLLIHRHDENLLEKAILNGHLTLAKQIIEVLKIDTLKRQNEYGENVLLLVAKLNYKDLIEAVLEKYVELVYDTTLNQSINQSNDTTLNQSIYPIYLVTGDTG</sequence>
<dbReference type="EMBL" id="CAJNOK010020128">
    <property type="protein sequence ID" value="CAF1311470.1"/>
    <property type="molecule type" value="Genomic_DNA"/>
</dbReference>
<dbReference type="Proteomes" id="UP000682733">
    <property type="component" value="Unassembled WGS sequence"/>
</dbReference>
<comment type="caution">
    <text evidence="3">The sequence shown here is derived from an EMBL/GenBank/DDBJ whole genome shotgun (WGS) entry which is preliminary data.</text>
</comment>
<evidence type="ECO:0000313" key="2">
    <source>
        <dbReference type="EMBL" id="CAF4119425.1"/>
    </source>
</evidence>
<protein>
    <submittedName>
        <fullName evidence="3">Uncharacterized protein</fullName>
    </submittedName>
</protein>
<dbReference type="EMBL" id="CAJOBC010100868">
    <property type="protein sequence ID" value="CAF4469810.1"/>
    <property type="molecule type" value="Genomic_DNA"/>
</dbReference>
<dbReference type="AlphaFoldDB" id="A0A8S2X091"/>
<gene>
    <name evidence="1" type="ORF">OVA965_LOCUS29001</name>
    <name evidence="3" type="ORF">SRO942_LOCUS43210</name>
    <name evidence="2" type="ORF">TMI583_LOCUS29763</name>
</gene>
<dbReference type="Proteomes" id="UP000677228">
    <property type="component" value="Unassembled WGS sequence"/>
</dbReference>
<evidence type="ECO:0000313" key="4">
    <source>
        <dbReference type="Proteomes" id="UP000681722"/>
    </source>
</evidence>
<feature type="non-terminal residue" evidence="3">
    <location>
        <position position="1"/>
    </location>
</feature>
<reference evidence="3" key="1">
    <citation type="submission" date="2021-02" db="EMBL/GenBank/DDBJ databases">
        <authorList>
            <person name="Nowell W R."/>
        </authorList>
    </citation>
    <scope>NUCLEOTIDE SEQUENCE</scope>
</reference>
<organism evidence="3 4">
    <name type="scientific">Didymodactylos carnosus</name>
    <dbReference type="NCBI Taxonomy" id="1234261"/>
    <lineage>
        <taxon>Eukaryota</taxon>
        <taxon>Metazoa</taxon>
        <taxon>Spiralia</taxon>
        <taxon>Gnathifera</taxon>
        <taxon>Rotifera</taxon>
        <taxon>Eurotatoria</taxon>
        <taxon>Bdelloidea</taxon>
        <taxon>Philodinida</taxon>
        <taxon>Philodinidae</taxon>
        <taxon>Didymodactylos</taxon>
    </lineage>
</organism>
<evidence type="ECO:0000313" key="1">
    <source>
        <dbReference type="EMBL" id="CAF1311470.1"/>
    </source>
</evidence>
<name>A0A8S2X091_9BILA</name>
<dbReference type="EMBL" id="CAJOBA010041710">
    <property type="protein sequence ID" value="CAF4119425.1"/>
    <property type="molecule type" value="Genomic_DNA"/>
</dbReference>
<accession>A0A8S2X091</accession>
<dbReference type="Proteomes" id="UP000681722">
    <property type="component" value="Unassembled WGS sequence"/>
</dbReference>
<evidence type="ECO:0000313" key="3">
    <source>
        <dbReference type="EMBL" id="CAF4469810.1"/>
    </source>
</evidence>